<protein>
    <submittedName>
        <fullName evidence="3">Substrate-binding periplasmic protein</fullName>
    </submittedName>
</protein>
<dbReference type="Proteomes" id="UP001595791">
    <property type="component" value="Unassembled WGS sequence"/>
</dbReference>
<organism evidence="3 4">
    <name type="scientific">Chitinimonas lacunae</name>
    <dbReference type="NCBI Taxonomy" id="1963018"/>
    <lineage>
        <taxon>Bacteria</taxon>
        <taxon>Pseudomonadati</taxon>
        <taxon>Pseudomonadota</taxon>
        <taxon>Betaproteobacteria</taxon>
        <taxon>Neisseriales</taxon>
        <taxon>Chitinibacteraceae</taxon>
        <taxon>Chitinimonas</taxon>
    </lineage>
</organism>
<dbReference type="PANTHER" id="PTHR35936">
    <property type="entry name" value="MEMBRANE-BOUND LYTIC MUREIN TRANSGLYCOSYLASE F"/>
    <property type="match status" value="1"/>
</dbReference>
<dbReference type="InterPro" id="IPR001638">
    <property type="entry name" value="Solute-binding_3/MltF_N"/>
</dbReference>
<keyword evidence="1" id="KW-0732">Signal</keyword>
<dbReference type="RefSeq" id="WP_378166510.1">
    <property type="nucleotide sequence ID" value="NZ_JBHSBU010000001.1"/>
</dbReference>
<comment type="caution">
    <text evidence="3">The sequence shown here is derived from an EMBL/GenBank/DDBJ whole genome shotgun (WGS) entry which is preliminary data.</text>
</comment>
<evidence type="ECO:0000259" key="2">
    <source>
        <dbReference type="Pfam" id="PF00497"/>
    </source>
</evidence>
<dbReference type="Pfam" id="PF00497">
    <property type="entry name" value="SBP_bac_3"/>
    <property type="match status" value="1"/>
</dbReference>
<dbReference type="SUPFAM" id="SSF53850">
    <property type="entry name" value="Periplasmic binding protein-like II"/>
    <property type="match status" value="1"/>
</dbReference>
<feature type="domain" description="Solute-binding protein family 3/N-terminal" evidence="2">
    <location>
        <begin position="30"/>
        <end position="250"/>
    </location>
</feature>
<keyword evidence="4" id="KW-1185">Reference proteome</keyword>
<sequence>MRIVALVAVLLAAWPGLLRADEGCRKLVYSANPNYPPFHWSDNGRLLGATVEITERILTELRIPGEARYVGPWNRVLKAAELGEIDLVLALRRTPDREKFLQFGEAPFSANPSAIFVRRDRRIAYRRWEDLQPYRGGASLGDRFGEGFDEFMRHHLTIVPAYNLDRGFHDLDRGLTDYFVTGYQAGMAYVLGKNMEKRLMALQPMVSQGEIHFGFSRHSPCRVLAARFDEKLRQYEREGRTEAILEKYLERWRDSAADRVE</sequence>
<dbReference type="EMBL" id="JBHSBU010000001">
    <property type="protein sequence ID" value="MFC4161031.1"/>
    <property type="molecule type" value="Genomic_DNA"/>
</dbReference>
<evidence type="ECO:0000313" key="4">
    <source>
        <dbReference type="Proteomes" id="UP001595791"/>
    </source>
</evidence>
<evidence type="ECO:0000256" key="1">
    <source>
        <dbReference type="ARBA" id="ARBA00022729"/>
    </source>
</evidence>
<evidence type="ECO:0000313" key="3">
    <source>
        <dbReference type="EMBL" id="MFC4161031.1"/>
    </source>
</evidence>
<gene>
    <name evidence="3" type="ORF">ACFOW7_16975</name>
</gene>
<reference evidence="4" key="1">
    <citation type="journal article" date="2019" name="Int. J. Syst. Evol. Microbiol.">
        <title>The Global Catalogue of Microorganisms (GCM) 10K type strain sequencing project: providing services to taxonomists for standard genome sequencing and annotation.</title>
        <authorList>
            <consortium name="The Broad Institute Genomics Platform"/>
            <consortium name="The Broad Institute Genome Sequencing Center for Infectious Disease"/>
            <person name="Wu L."/>
            <person name="Ma J."/>
        </authorList>
    </citation>
    <scope>NUCLEOTIDE SEQUENCE [LARGE SCALE GENOMIC DNA]</scope>
    <source>
        <strain evidence="4">LMG 29894</strain>
    </source>
</reference>
<accession>A0ABV8MUL3</accession>
<dbReference type="Gene3D" id="3.40.190.10">
    <property type="entry name" value="Periplasmic binding protein-like II"/>
    <property type="match status" value="2"/>
</dbReference>
<dbReference type="PANTHER" id="PTHR35936:SF6">
    <property type="entry name" value="AMINO ACID ABC TRANSPORTER SUBSTRATE-BINDING PAAT FAMILY PROTEIN"/>
    <property type="match status" value="1"/>
</dbReference>
<proteinExistence type="predicted"/>
<name>A0ABV8MUL3_9NEIS</name>